<evidence type="ECO:0000313" key="2">
    <source>
        <dbReference type="WBParaSite" id="PS1159_v2.g4360.t1"/>
    </source>
</evidence>
<evidence type="ECO:0000313" key="1">
    <source>
        <dbReference type="Proteomes" id="UP000887580"/>
    </source>
</evidence>
<reference evidence="2" key="1">
    <citation type="submission" date="2022-11" db="UniProtKB">
        <authorList>
            <consortium name="WormBaseParasite"/>
        </authorList>
    </citation>
    <scope>IDENTIFICATION</scope>
</reference>
<dbReference type="WBParaSite" id="PS1159_v2.g4360.t1">
    <property type="protein sequence ID" value="PS1159_v2.g4360.t1"/>
    <property type="gene ID" value="PS1159_v2.g4360"/>
</dbReference>
<protein>
    <submittedName>
        <fullName evidence="2">Uncharacterized protein</fullName>
    </submittedName>
</protein>
<organism evidence="1 2">
    <name type="scientific">Panagrolaimus sp. PS1159</name>
    <dbReference type="NCBI Taxonomy" id="55785"/>
    <lineage>
        <taxon>Eukaryota</taxon>
        <taxon>Metazoa</taxon>
        <taxon>Ecdysozoa</taxon>
        <taxon>Nematoda</taxon>
        <taxon>Chromadorea</taxon>
        <taxon>Rhabditida</taxon>
        <taxon>Tylenchina</taxon>
        <taxon>Panagrolaimomorpha</taxon>
        <taxon>Panagrolaimoidea</taxon>
        <taxon>Panagrolaimidae</taxon>
        <taxon>Panagrolaimus</taxon>
    </lineage>
</organism>
<sequence>MTLPVIKRVEYNMSDTHYSFLVINAGMERLDCFLSKLGRILIILEIDADKTYSVKYMQIPINDDYNIWADMIMAYSGLFRDFQCFLL</sequence>
<name>A0AC35GE74_9BILA</name>
<proteinExistence type="predicted"/>
<accession>A0AC35GE74</accession>
<dbReference type="Proteomes" id="UP000887580">
    <property type="component" value="Unplaced"/>
</dbReference>